<feature type="transmembrane region" description="Helical" evidence="2">
    <location>
        <begin position="232"/>
        <end position="256"/>
    </location>
</feature>
<dbReference type="AlphaFoldDB" id="A0A9P7UX32"/>
<dbReference type="EMBL" id="CM032182">
    <property type="protein sequence ID" value="KAG7096200.1"/>
    <property type="molecule type" value="Genomic_DNA"/>
</dbReference>
<reference evidence="3" key="1">
    <citation type="journal article" date="2021" name="Genome Biol. Evol.">
        <title>The assembled and annotated genome of the fairy-ring fungus Marasmius oreades.</title>
        <authorList>
            <person name="Hiltunen M."/>
            <person name="Ament-Velasquez S.L."/>
            <person name="Johannesson H."/>
        </authorList>
    </citation>
    <scope>NUCLEOTIDE SEQUENCE</scope>
    <source>
        <strain evidence="3">03SP1</strain>
    </source>
</reference>
<comment type="caution">
    <text evidence="3">The sequence shown here is derived from an EMBL/GenBank/DDBJ whole genome shotgun (WGS) entry which is preliminary data.</text>
</comment>
<evidence type="ECO:0000313" key="4">
    <source>
        <dbReference type="Proteomes" id="UP001049176"/>
    </source>
</evidence>
<keyword evidence="4" id="KW-1185">Reference proteome</keyword>
<keyword evidence="2" id="KW-1133">Transmembrane helix</keyword>
<name>A0A9P7UX32_9AGAR</name>
<feature type="transmembrane region" description="Helical" evidence="2">
    <location>
        <begin position="64"/>
        <end position="88"/>
    </location>
</feature>
<dbReference type="RefSeq" id="XP_043012670.1">
    <property type="nucleotide sequence ID" value="XM_043148078.1"/>
</dbReference>
<feature type="transmembrane region" description="Helical" evidence="2">
    <location>
        <begin position="140"/>
        <end position="165"/>
    </location>
</feature>
<gene>
    <name evidence="3" type="ORF">E1B28_003650</name>
</gene>
<keyword evidence="2" id="KW-0812">Transmembrane</keyword>
<accession>A0A9P7UX32</accession>
<dbReference type="Proteomes" id="UP001049176">
    <property type="component" value="Chromosome 2"/>
</dbReference>
<dbReference type="KEGG" id="more:E1B28_003650"/>
<evidence type="ECO:0000256" key="2">
    <source>
        <dbReference type="SAM" id="Phobius"/>
    </source>
</evidence>
<proteinExistence type="predicted"/>
<evidence type="ECO:0000256" key="1">
    <source>
        <dbReference type="SAM" id="MobiDB-lite"/>
    </source>
</evidence>
<feature type="compositionally biased region" description="Polar residues" evidence="1">
    <location>
        <begin position="300"/>
        <end position="323"/>
    </location>
</feature>
<organism evidence="3 4">
    <name type="scientific">Marasmius oreades</name>
    <name type="common">fairy-ring Marasmius</name>
    <dbReference type="NCBI Taxonomy" id="181124"/>
    <lineage>
        <taxon>Eukaryota</taxon>
        <taxon>Fungi</taxon>
        <taxon>Dikarya</taxon>
        <taxon>Basidiomycota</taxon>
        <taxon>Agaricomycotina</taxon>
        <taxon>Agaricomycetes</taxon>
        <taxon>Agaricomycetidae</taxon>
        <taxon>Agaricales</taxon>
        <taxon>Marasmiineae</taxon>
        <taxon>Marasmiaceae</taxon>
        <taxon>Marasmius</taxon>
    </lineage>
</organism>
<feature type="transmembrane region" description="Helical" evidence="2">
    <location>
        <begin position="108"/>
        <end position="133"/>
    </location>
</feature>
<sequence>MAPTVTLRGSQNGETHIFIVRVVSSFIITAFHFLLYGLYIPLFRTSLNLMKKRPSSRAQMFHKIALIVLFTLASVAVPLGLTFDIYHVAVAYYSNPNPYYKTQIDIQIARYVIIYVMMLFIDSILIFRCFVIFGYQKNKYALSVLIGLVFIFNMLGMIFSIWTEIEFWRRIGTPAFSHFVNIPQYLANGFLGLLALINFILTTLLATRIWWLLRKNRDIRYTKSPMKGLSTIVAILLESGLIYLLMYVVFIIGNLVKNSFDLGSMMIQIGGITPTLIFVRANMNGRSTDPEEDREDGSHRLQTQSNFSSRSGRSFLEGTSYNK</sequence>
<feature type="transmembrane region" description="Helical" evidence="2">
    <location>
        <begin position="18"/>
        <end position="43"/>
    </location>
</feature>
<keyword evidence="2" id="KW-0472">Membrane</keyword>
<dbReference type="OrthoDB" id="2907832at2759"/>
<feature type="region of interest" description="Disordered" evidence="1">
    <location>
        <begin position="286"/>
        <end position="323"/>
    </location>
</feature>
<evidence type="ECO:0000313" key="3">
    <source>
        <dbReference type="EMBL" id="KAG7096200.1"/>
    </source>
</evidence>
<feature type="transmembrane region" description="Helical" evidence="2">
    <location>
        <begin position="262"/>
        <end position="279"/>
    </location>
</feature>
<dbReference type="GeneID" id="66072726"/>
<feature type="transmembrane region" description="Helical" evidence="2">
    <location>
        <begin position="185"/>
        <end position="211"/>
    </location>
</feature>
<protein>
    <submittedName>
        <fullName evidence="3">Uncharacterized protein</fullName>
    </submittedName>
</protein>